<dbReference type="Gene3D" id="1.20.190.20">
    <property type="entry name" value="14-3-3 domain"/>
    <property type="match status" value="1"/>
</dbReference>
<dbReference type="PIRSF" id="PIRSF000868">
    <property type="entry name" value="14-3-3"/>
    <property type="match status" value="1"/>
</dbReference>
<dbReference type="EMBL" id="BAABME010000407">
    <property type="protein sequence ID" value="GAA0142509.1"/>
    <property type="molecule type" value="Genomic_DNA"/>
</dbReference>
<feature type="site" description="Interaction with phosphoserine on interacting protein" evidence="2">
    <location>
        <position position="62"/>
    </location>
</feature>
<name>A0AAV3NSY7_LITER</name>
<sequence length="263" mass="30141">MASSREESLYKAKLAEEIERFDEMVDFMKAVVNAVDFSSSELTPEERNFLSAAYKHVISMRRSALRPIMLTELKEQRSGEPDKAEKVREYRLVIEEELSGICREVLEMIEGKLMCEGNKKVEADAEVFYLKMKGDYNRYLAEFKDGSEKDVAAEKTLMCYKAAQEIAEAELNPTNSTRLGLALNFAVFYYEIMSSPDQACTLGKQAFDDAIKELDSLGEDGYKESTLIMQLLRDNLSLWTSELQKPKLIKLDDNYQYYSGPKR</sequence>
<dbReference type="SUPFAM" id="SSF48445">
    <property type="entry name" value="14-3-3 protein"/>
    <property type="match status" value="1"/>
</dbReference>
<dbReference type="InterPro" id="IPR000308">
    <property type="entry name" value="14-3-3"/>
</dbReference>
<dbReference type="InterPro" id="IPR036815">
    <property type="entry name" value="14-3-3_dom_sf"/>
</dbReference>
<evidence type="ECO:0000256" key="2">
    <source>
        <dbReference type="PIRSR" id="PIRSR000868-1"/>
    </source>
</evidence>
<comment type="similarity">
    <text evidence="1">Belongs to the 14-3-3 family.</text>
</comment>
<proteinExistence type="inferred from homology"/>
<organism evidence="4 5">
    <name type="scientific">Lithospermum erythrorhizon</name>
    <name type="common">Purple gromwell</name>
    <name type="synonym">Lithospermum officinale var. erythrorhizon</name>
    <dbReference type="NCBI Taxonomy" id="34254"/>
    <lineage>
        <taxon>Eukaryota</taxon>
        <taxon>Viridiplantae</taxon>
        <taxon>Streptophyta</taxon>
        <taxon>Embryophyta</taxon>
        <taxon>Tracheophyta</taxon>
        <taxon>Spermatophyta</taxon>
        <taxon>Magnoliopsida</taxon>
        <taxon>eudicotyledons</taxon>
        <taxon>Gunneridae</taxon>
        <taxon>Pentapetalae</taxon>
        <taxon>asterids</taxon>
        <taxon>lamiids</taxon>
        <taxon>Boraginales</taxon>
        <taxon>Boraginaceae</taxon>
        <taxon>Boraginoideae</taxon>
        <taxon>Lithospermeae</taxon>
        <taxon>Lithospermum</taxon>
    </lineage>
</organism>
<dbReference type="Proteomes" id="UP001454036">
    <property type="component" value="Unassembled WGS sequence"/>
</dbReference>
<gene>
    <name evidence="4" type="ORF">LIER_03392</name>
</gene>
<feature type="domain" description="14-3-3" evidence="3">
    <location>
        <begin position="5"/>
        <end position="253"/>
    </location>
</feature>
<reference evidence="4 5" key="1">
    <citation type="submission" date="2024-01" db="EMBL/GenBank/DDBJ databases">
        <title>The complete chloroplast genome sequence of Lithospermum erythrorhizon: insights into the phylogenetic relationship among Boraginaceae species and the maternal lineages of purple gromwells.</title>
        <authorList>
            <person name="Okada T."/>
            <person name="Watanabe K."/>
        </authorList>
    </citation>
    <scope>NUCLEOTIDE SEQUENCE [LARGE SCALE GENOMIC DNA]</scope>
</reference>
<evidence type="ECO:0000259" key="3">
    <source>
        <dbReference type="SMART" id="SM00101"/>
    </source>
</evidence>
<dbReference type="AlphaFoldDB" id="A0AAV3NSY7"/>
<evidence type="ECO:0000313" key="5">
    <source>
        <dbReference type="Proteomes" id="UP001454036"/>
    </source>
</evidence>
<dbReference type="PANTHER" id="PTHR18860">
    <property type="entry name" value="14-3-3 PROTEIN"/>
    <property type="match status" value="1"/>
</dbReference>
<accession>A0AAV3NSY7</accession>
<protein>
    <submittedName>
        <fullName evidence="4">Scaffold/adaptor protein</fullName>
    </submittedName>
</protein>
<dbReference type="Pfam" id="PF00244">
    <property type="entry name" value="14-3-3"/>
    <property type="match status" value="1"/>
</dbReference>
<keyword evidence="5" id="KW-1185">Reference proteome</keyword>
<evidence type="ECO:0000313" key="4">
    <source>
        <dbReference type="EMBL" id="GAA0142509.1"/>
    </source>
</evidence>
<dbReference type="SMART" id="SM00101">
    <property type="entry name" value="14_3_3"/>
    <property type="match status" value="1"/>
</dbReference>
<comment type="caution">
    <text evidence="4">The sequence shown here is derived from an EMBL/GenBank/DDBJ whole genome shotgun (WGS) entry which is preliminary data.</text>
</comment>
<evidence type="ECO:0000256" key="1">
    <source>
        <dbReference type="ARBA" id="ARBA00006141"/>
    </source>
</evidence>
<dbReference type="PRINTS" id="PR00305">
    <property type="entry name" value="1433ZETA"/>
</dbReference>
<dbReference type="InterPro" id="IPR023410">
    <property type="entry name" value="14-3-3_domain"/>
</dbReference>
<feature type="site" description="Interaction with phosphoserine on interacting protein" evidence="2">
    <location>
        <position position="138"/>
    </location>
</feature>